<evidence type="ECO:0000313" key="2">
    <source>
        <dbReference type="Proteomes" id="UP001500432"/>
    </source>
</evidence>
<reference evidence="2" key="1">
    <citation type="journal article" date="2019" name="Int. J. Syst. Evol. Microbiol.">
        <title>The Global Catalogue of Microorganisms (GCM) 10K type strain sequencing project: providing services to taxonomists for standard genome sequencing and annotation.</title>
        <authorList>
            <consortium name="The Broad Institute Genomics Platform"/>
            <consortium name="The Broad Institute Genome Sequencing Center for Infectious Disease"/>
            <person name="Wu L."/>
            <person name="Ma J."/>
        </authorList>
    </citation>
    <scope>NUCLEOTIDE SEQUENCE [LARGE SCALE GENOMIC DNA]</scope>
    <source>
        <strain evidence="2">JCM 16034</strain>
    </source>
</reference>
<comment type="caution">
    <text evidence="1">The sequence shown here is derived from an EMBL/GenBank/DDBJ whole genome shotgun (WGS) entry which is preliminary data.</text>
</comment>
<keyword evidence="2" id="KW-1185">Reference proteome</keyword>
<dbReference type="EMBL" id="BAAAQW010000005">
    <property type="protein sequence ID" value="GAA2200149.1"/>
    <property type="molecule type" value="Genomic_DNA"/>
</dbReference>
<gene>
    <name evidence="1" type="ORF">GCM10009849_19490</name>
</gene>
<accession>A0ABP5NKL8</accession>
<dbReference type="Proteomes" id="UP001500432">
    <property type="component" value="Unassembled WGS sequence"/>
</dbReference>
<evidence type="ECO:0008006" key="3">
    <source>
        <dbReference type="Google" id="ProtNLM"/>
    </source>
</evidence>
<dbReference type="RefSeq" id="WP_344299512.1">
    <property type="nucleotide sequence ID" value="NZ_BAAAQW010000005.1"/>
</dbReference>
<evidence type="ECO:0000313" key="1">
    <source>
        <dbReference type="EMBL" id="GAA2200149.1"/>
    </source>
</evidence>
<sequence>MRTAAPWRVRAVALARHAAAAAGLGLAWLVVSGSPASAASGDLLGGTVASPSSVVSSVASPAMPEAATIVNALPAVSPAGGTPGEAISGTTALLGAVAGGVPDALAPVTHGPLAPVAPVLDPVVGGTTAAVGGVVSVVGDAAGGAVDDAALPLPDLVAPVTENVVAVEPALSAPVPEFVPPGGAEAEAPAAPAQAAVLDSAPPLSAGAASAPTPWSLASGYAFTEFAAHHAADALSGIVPVLPSDGQPLISVLPPAPAPGSLGGSSSGLGGGPIGAAALATASFSLGLLWLMGARLRLAGPPLPAAPAFDPGSTPD</sequence>
<organism evidence="1 2">
    <name type="scientific">Sinomonas flava</name>
    <dbReference type="NCBI Taxonomy" id="496857"/>
    <lineage>
        <taxon>Bacteria</taxon>
        <taxon>Bacillati</taxon>
        <taxon>Actinomycetota</taxon>
        <taxon>Actinomycetes</taxon>
        <taxon>Micrococcales</taxon>
        <taxon>Micrococcaceae</taxon>
        <taxon>Sinomonas</taxon>
    </lineage>
</organism>
<name>A0ABP5NKL8_9MICC</name>
<protein>
    <recommendedName>
        <fullName evidence="3">Meckel syndrome type 1 protein</fullName>
    </recommendedName>
</protein>
<proteinExistence type="predicted"/>